<keyword evidence="4" id="KW-0479">Metal-binding</keyword>
<evidence type="ECO:0000256" key="1">
    <source>
        <dbReference type="ARBA" id="ARBA00004496"/>
    </source>
</evidence>
<dbReference type="OrthoDB" id="1927223at2759"/>
<dbReference type="InterPro" id="IPR007650">
    <property type="entry name" value="Zf-FLZ_dom"/>
</dbReference>
<evidence type="ECO:0000256" key="2">
    <source>
        <dbReference type="ARBA" id="ARBA00009374"/>
    </source>
</evidence>
<name>A0A8J5VJP0_ZIZPA</name>
<comment type="caution">
    <text evidence="8">The sequence shown here is derived from an EMBL/GenBank/DDBJ whole genome shotgun (WGS) entry which is preliminary data.</text>
</comment>
<evidence type="ECO:0000256" key="5">
    <source>
        <dbReference type="PROSITE-ProRule" id="PRU01131"/>
    </source>
</evidence>
<feature type="zinc finger region" description="FLZ-type" evidence="5">
    <location>
        <begin position="90"/>
        <end position="134"/>
    </location>
</feature>
<keyword evidence="9" id="KW-1185">Reference proteome</keyword>
<organism evidence="8 9">
    <name type="scientific">Zizania palustris</name>
    <name type="common">Northern wild rice</name>
    <dbReference type="NCBI Taxonomy" id="103762"/>
    <lineage>
        <taxon>Eukaryota</taxon>
        <taxon>Viridiplantae</taxon>
        <taxon>Streptophyta</taxon>
        <taxon>Embryophyta</taxon>
        <taxon>Tracheophyta</taxon>
        <taxon>Spermatophyta</taxon>
        <taxon>Magnoliopsida</taxon>
        <taxon>Liliopsida</taxon>
        <taxon>Poales</taxon>
        <taxon>Poaceae</taxon>
        <taxon>BOP clade</taxon>
        <taxon>Oryzoideae</taxon>
        <taxon>Oryzeae</taxon>
        <taxon>Zizaniinae</taxon>
        <taxon>Zizania</taxon>
    </lineage>
</organism>
<dbReference type="GO" id="GO:0005737">
    <property type="term" value="C:cytoplasm"/>
    <property type="evidence" value="ECO:0007669"/>
    <property type="project" value="UniProtKB-SubCell"/>
</dbReference>
<evidence type="ECO:0000256" key="6">
    <source>
        <dbReference type="SAM" id="MobiDB-lite"/>
    </source>
</evidence>
<evidence type="ECO:0000256" key="3">
    <source>
        <dbReference type="ARBA" id="ARBA00022490"/>
    </source>
</evidence>
<evidence type="ECO:0000259" key="7">
    <source>
        <dbReference type="PROSITE" id="PS51795"/>
    </source>
</evidence>
<dbReference type="PANTHER" id="PTHR33059">
    <property type="entry name" value="FCS-LIKE ZINC FINGER 5"/>
    <property type="match status" value="1"/>
</dbReference>
<feature type="region of interest" description="Disordered" evidence="6">
    <location>
        <begin position="149"/>
        <end position="173"/>
    </location>
</feature>
<dbReference type="GO" id="GO:0046872">
    <property type="term" value="F:metal ion binding"/>
    <property type="evidence" value="ECO:0007669"/>
    <property type="project" value="UniProtKB-KW"/>
</dbReference>
<evidence type="ECO:0000256" key="4">
    <source>
        <dbReference type="ARBA" id="ARBA00022723"/>
    </source>
</evidence>
<dbReference type="Pfam" id="PF04570">
    <property type="entry name" value="zf-FLZ"/>
    <property type="match status" value="1"/>
</dbReference>
<proteinExistence type="inferred from homology"/>
<keyword evidence="3" id="KW-0963">Cytoplasm</keyword>
<evidence type="ECO:0000313" key="9">
    <source>
        <dbReference type="Proteomes" id="UP000729402"/>
    </source>
</evidence>
<reference evidence="8" key="2">
    <citation type="submission" date="2021-02" db="EMBL/GenBank/DDBJ databases">
        <authorList>
            <person name="Kimball J.A."/>
            <person name="Haas M.W."/>
            <person name="Macchietto M."/>
            <person name="Kono T."/>
            <person name="Duquette J."/>
            <person name="Shao M."/>
        </authorList>
    </citation>
    <scope>NUCLEOTIDE SEQUENCE</scope>
    <source>
        <tissue evidence="8">Fresh leaf tissue</tissue>
    </source>
</reference>
<gene>
    <name evidence="8" type="ORF">GUJ93_ZPchr0006g45931</name>
</gene>
<evidence type="ECO:0000313" key="8">
    <source>
        <dbReference type="EMBL" id="KAG8073727.1"/>
    </source>
</evidence>
<dbReference type="PANTHER" id="PTHR33059:SF79">
    <property type="entry name" value="EXPRESSED PROTEIN"/>
    <property type="match status" value="1"/>
</dbReference>
<comment type="subcellular location">
    <subcellularLocation>
        <location evidence="1">Cytoplasm</location>
    </subcellularLocation>
</comment>
<feature type="domain" description="FLZ-type" evidence="7">
    <location>
        <begin position="90"/>
        <end position="134"/>
    </location>
</feature>
<dbReference type="PROSITE" id="PS51795">
    <property type="entry name" value="ZF_FLZ"/>
    <property type="match status" value="1"/>
</dbReference>
<comment type="similarity">
    <text evidence="2">Belongs to the FLZ family.</text>
</comment>
<dbReference type="EMBL" id="JAAALK010000283">
    <property type="protein sequence ID" value="KAG8073727.1"/>
    <property type="molecule type" value="Genomic_DNA"/>
</dbReference>
<dbReference type="AlphaFoldDB" id="A0A8J5VJP0"/>
<dbReference type="Proteomes" id="UP000729402">
    <property type="component" value="Unassembled WGS sequence"/>
</dbReference>
<sequence length="173" mass="18819">MIPRAPSLFHVEEEGAMGVATTTTTTTMLASAGELVGLRLIIQPSPRQRPPLAVLRRSAVRPLPPATSAAGCHQQDDIGAGSWASVGSLGFLKRCYCCHKKLDAAMDVFVFKGEQAFCSAECRCQQMAREERREIEMLVRRRRDAFHSRRAAPAKIGGSSSDRHGARLQIAAS</sequence>
<reference evidence="8" key="1">
    <citation type="journal article" date="2021" name="bioRxiv">
        <title>Whole Genome Assembly and Annotation of Northern Wild Rice, Zizania palustris L., Supports a Whole Genome Duplication in the Zizania Genus.</title>
        <authorList>
            <person name="Haas M."/>
            <person name="Kono T."/>
            <person name="Macchietto M."/>
            <person name="Millas R."/>
            <person name="McGilp L."/>
            <person name="Shao M."/>
            <person name="Duquette J."/>
            <person name="Hirsch C.N."/>
            <person name="Kimball J."/>
        </authorList>
    </citation>
    <scope>NUCLEOTIDE SEQUENCE</scope>
    <source>
        <tissue evidence="8">Fresh leaf tissue</tissue>
    </source>
</reference>
<protein>
    <recommendedName>
        <fullName evidence="7">FLZ-type domain-containing protein</fullName>
    </recommendedName>
</protein>
<accession>A0A8J5VJP0</accession>